<comment type="catalytic activity">
    <reaction evidence="7 8">
        <text>CMP + ATP = CDP + ADP</text>
        <dbReference type="Rhea" id="RHEA:11600"/>
        <dbReference type="ChEBI" id="CHEBI:30616"/>
        <dbReference type="ChEBI" id="CHEBI:58069"/>
        <dbReference type="ChEBI" id="CHEBI:60377"/>
        <dbReference type="ChEBI" id="CHEBI:456216"/>
        <dbReference type="EC" id="2.7.4.25"/>
    </reaction>
</comment>
<dbReference type="SUPFAM" id="SSF52540">
    <property type="entry name" value="P-loop containing nucleoside triphosphate hydrolases"/>
    <property type="match status" value="1"/>
</dbReference>
<dbReference type="InterPro" id="IPR027417">
    <property type="entry name" value="P-loop_NTPase"/>
</dbReference>
<dbReference type="InterPro" id="IPR003136">
    <property type="entry name" value="Cytidylate_kin"/>
</dbReference>
<dbReference type="EC" id="2.7.4.25" evidence="8"/>
<dbReference type="PANTHER" id="PTHR21299:SF2">
    <property type="entry name" value="CYTIDYLATE KINASE"/>
    <property type="match status" value="1"/>
</dbReference>
<comment type="catalytic activity">
    <reaction evidence="6 8">
        <text>dCMP + ATP = dCDP + ADP</text>
        <dbReference type="Rhea" id="RHEA:25094"/>
        <dbReference type="ChEBI" id="CHEBI:30616"/>
        <dbReference type="ChEBI" id="CHEBI:57566"/>
        <dbReference type="ChEBI" id="CHEBI:58593"/>
        <dbReference type="ChEBI" id="CHEBI:456216"/>
        <dbReference type="EC" id="2.7.4.25"/>
    </reaction>
</comment>
<dbReference type="GO" id="GO:0005524">
    <property type="term" value="F:ATP binding"/>
    <property type="evidence" value="ECO:0007669"/>
    <property type="project" value="UniProtKB-UniRule"/>
</dbReference>
<keyword evidence="8" id="KW-0963">Cytoplasm</keyword>
<evidence type="ECO:0000256" key="3">
    <source>
        <dbReference type="ARBA" id="ARBA00022741"/>
    </source>
</evidence>
<gene>
    <name evidence="8" type="primary">cmk</name>
    <name evidence="10" type="ORF">BU251_03900</name>
</gene>
<keyword evidence="5 8" id="KW-0067">ATP-binding</keyword>
<feature type="domain" description="Cytidylate kinase" evidence="9">
    <location>
        <begin position="8"/>
        <end position="223"/>
    </location>
</feature>
<evidence type="ECO:0000256" key="6">
    <source>
        <dbReference type="ARBA" id="ARBA00047615"/>
    </source>
</evidence>
<keyword evidence="2 8" id="KW-0808">Transferase</keyword>
<comment type="similarity">
    <text evidence="1 8">Belongs to the cytidylate kinase family. Type 1 subfamily.</text>
</comment>
<dbReference type="HAMAP" id="MF_00238">
    <property type="entry name" value="Cytidyl_kinase_type1"/>
    <property type="match status" value="1"/>
</dbReference>
<evidence type="ECO:0000256" key="7">
    <source>
        <dbReference type="ARBA" id="ARBA00048478"/>
    </source>
</evidence>
<dbReference type="PANTHER" id="PTHR21299">
    <property type="entry name" value="CYTIDYLATE KINASE/PANTOATE-BETA-ALANINE LIGASE"/>
    <property type="match status" value="1"/>
</dbReference>
<keyword evidence="11" id="KW-1185">Reference proteome</keyword>
<accession>A0A410P487</accession>
<evidence type="ECO:0000259" key="9">
    <source>
        <dbReference type="Pfam" id="PF02224"/>
    </source>
</evidence>
<dbReference type="Pfam" id="PF02224">
    <property type="entry name" value="Cytidylate_kin"/>
    <property type="match status" value="1"/>
</dbReference>
<dbReference type="RefSeq" id="WP_128699575.1">
    <property type="nucleotide sequence ID" value="NZ_CP019384.1"/>
</dbReference>
<dbReference type="GO" id="GO:0036431">
    <property type="term" value="F:dCMP kinase activity"/>
    <property type="evidence" value="ECO:0007669"/>
    <property type="project" value="InterPro"/>
</dbReference>
<evidence type="ECO:0000313" key="10">
    <source>
        <dbReference type="EMBL" id="QAT16933.1"/>
    </source>
</evidence>
<evidence type="ECO:0000256" key="4">
    <source>
        <dbReference type="ARBA" id="ARBA00022777"/>
    </source>
</evidence>
<dbReference type="GO" id="GO:0036430">
    <property type="term" value="F:CMP kinase activity"/>
    <property type="evidence" value="ECO:0007669"/>
    <property type="project" value="RHEA"/>
</dbReference>
<name>A0A410P487_VELA1</name>
<keyword evidence="3 8" id="KW-0547">Nucleotide-binding</keyword>
<evidence type="ECO:0000256" key="8">
    <source>
        <dbReference type="HAMAP-Rule" id="MF_00238"/>
    </source>
</evidence>
<evidence type="ECO:0000256" key="1">
    <source>
        <dbReference type="ARBA" id="ARBA00009427"/>
    </source>
</evidence>
<proteinExistence type="inferred from homology"/>
<dbReference type="Proteomes" id="UP000287243">
    <property type="component" value="Chromosome"/>
</dbReference>
<evidence type="ECO:0000313" key="11">
    <source>
        <dbReference type="Proteomes" id="UP000287243"/>
    </source>
</evidence>
<sequence length="224" mass="25072">MTDLKPIVAIDGPAGSGKSTVARAVARKLGLFYIDTGAMYRALALKARQEAVDPNDAPAVIALARHTRIDLSYDPREGTLRVDLDGRDVSQDIRRPEITEHVSVIAKIKEVREIMVGLQRSLAEGRRAILEGRDIGTVVFPDAYKKFFLDAACEERVRRRYLEMKEKNIPVEQQGVQNDIETRDRIDSTRACAPLRRTPDAVYIDTTRMTIDEVVAAVIAEINR</sequence>
<dbReference type="EMBL" id="CP019384">
    <property type="protein sequence ID" value="QAT16933.1"/>
    <property type="molecule type" value="Genomic_DNA"/>
</dbReference>
<keyword evidence="4 8" id="KW-0418">Kinase</keyword>
<dbReference type="Gene3D" id="3.40.50.300">
    <property type="entry name" value="P-loop containing nucleotide triphosphate hydrolases"/>
    <property type="match status" value="1"/>
</dbReference>
<evidence type="ECO:0000256" key="5">
    <source>
        <dbReference type="ARBA" id="ARBA00022840"/>
    </source>
</evidence>
<evidence type="ECO:0000256" key="2">
    <source>
        <dbReference type="ARBA" id="ARBA00022679"/>
    </source>
</evidence>
<comment type="subcellular location">
    <subcellularLocation>
        <location evidence="8">Cytoplasm</location>
    </subcellularLocation>
</comment>
<organism evidence="10 11">
    <name type="scientific">Velamenicoccus archaeovorus</name>
    <dbReference type="NCBI Taxonomy" id="1930593"/>
    <lineage>
        <taxon>Bacteria</taxon>
        <taxon>Pseudomonadati</taxon>
        <taxon>Candidatus Omnitrophota</taxon>
        <taxon>Candidatus Velamenicoccus</taxon>
    </lineage>
</organism>
<dbReference type="CDD" id="cd02020">
    <property type="entry name" value="CMPK"/>
    <property type="match status" value="1"/>
</dbReference>
<dbReference type="NCBIfam" id="TIGR00017">
    <property type="entry name" value="cmk"/>
    <property type="match status" value="1"/>
</dbReference>
<dbReference type="OrthoDB" id="9807434at2"/>
<dbReference type="KEGG" id="vai:BU251_03900"/>
<dbReference type="AlphaFoldDB" id="A0A410P487"/>
<protein>
    <recommendedName>
        <fullName evidence="8">Cytidylate kinase</fullName>
        <shortName evidence="8">CK</shortName>
        <ecNumber evidence="8">2.7.4.25</ecNumber>
    </recommendedName>
    <alternativeName>
        <fullName evidence="8">Cytidine monophosphate kinase</fullName>
        <shortName evidence="8">CMP kinase</shortName>
    </alternativeName>
</protein>
<feature type="binding site" evidence="8">
    <location>
        <begin position="12"/>
        <end position="20"/>
    </location>
    <ligand>
        <name>ATP</name>
        <dbReference type="ChEBI" id="CHEBI:30616"/>
    </ligand>
</feature>
<dbReference type="GO" id="GO:0005829">
    <property type="term" value="C:cytosol"/>
    <property type="evidence" value="ECO:0007669"/>
    <property type="project" value="TreeGrafter"/>
</dbReference>
<dbReference type="InterPro" id="IPR011994">
    <property type="entry name" value="Cytidylate_kinase_dom"/>
</dbReference>
<reference evidence="10 11" key="1">
    <citation type="submission" date="2017-01" db="EMBL/GenBank/DDBJ databases">
        <title>First insights into the biology of 'candidatus Vampirococcus archaeovorus'.</title>
        <authorList>
            <person name="Kizina J."/>
            <person name="Jordan S."/>
            <person name="Stueber K."/>
            <person name="Reinhardt R."/>
            <person name="Harder J."/>
        </authorList>
    </citation>
    <scope>NUCLEOTIDE SEQUENCE [LARGE SCALE GENOMIC DNA]</scope>
    <source>
        <strain evidence="10 11">LiM</strain>
    </source>
</reference>
<dbReference type="GO" id="GO:0006220">
    <property type="term" value="P:pyrimidine nucleotide metabolic process"/>
    <property type="evidence" value="ECO:0007669"/>
    <property type="project" value="UniProtKB-UniRule"/>
</dbReference>
<dbReference type="GO" id="GO:0015949">
    <property type="term" value="P:nucleobase-containing small molecule interconversion"/>
    <property type="evidence" value="ECO:0007669"/>
    <property type="project" value="TreeGrafter"/>
</dbReference>